<protein>
    <recommendedName>
        <fullName evidence="4">HAD superfamily Cof-like phosphohydrolase</fullName>
    </recommendedName>
</protein>
<dbReference type="Pfam" id="PF01503">
    <property type="entry name" value="PRA-PH"/>
    <property type="match status" value="1"/>
</dbReference>
<dbReference type="EMBL" id="BCMS01000001">
    <property type="protein sequence ID" value="GAQ22756.1"/>
    <property type="molecule type" value="Genomic_DNA"/>
</dbReference>
<comment type="caution">
    <text evidence="2">The sequence shown here is derived from an EMBL/GenBank/DDBJ whole genome shotgun (WGS) entry which is preliminary data.</text>
</comment>
<keyword evidence="3" id="KW-1185">Reference proteome</keyword>
<proteinExistence type="predicted"/>
<name>A0A117DP32_9DEIO</name>
<evidence type="ECO:0008006" key="4">
    <source>
        <dbReference type="Google" id="ProtNLM"/>
    </source>
</evidence>
<organism evidence="2 3">
    <name type="scientific">Deinococcus grandis</name>
    <dbReference type="NCBI Taxonomy" id="57498"/>
    <lineage>
        <taxon>Bacteria</taxon>
        <taxon>Thermotogati</taxon>
        <taxon>Deinococcota</taxon>
        <taxon>Deinococci</taxon>
        <taxon>Deinococcales</taxon>
        <taxon>Deinococcaceae</taxon>
        <taxon>Deinococcus</taxon>
    </lineage>
</organism>
<dbReference type="InterPro" id="IPR021130">
    <property type="entry name" value="PRib-ATP_PPHydrolase-like"/>
</dbReference>
<dbReference type="Proteomes" id="UP000056209">
    <property type="component" value="Unassembled WGS sequence"/>
</dbReference>
<dbReference type="OrthoDB" id="9810101at2"/>
<feature type="compositionally biased region" description="Basic and acidic residues" evidence="1">
    <location>
        <begin position="12"/>
        <end position="27"/>
    </location>
</feature>
<dbReference type="Gene3D" id="1.10.3420.10">
    <property type="entry name" value="putative ntp pyrophosphohydrolase like domain"/>
    <property type="match status" value="1"/>
</dbReference>
<dbReference type="SUPFAM" id="SSF101386">
    <property type="entry name" value="all-alpha NTP pyrophosphatases"/>
    <property type="match status" value="1"/>
</dbReference>
<accession>A0A117DP32</accession>
<evidence type="ECO:0000313" key="2">
    <source>
        <dbReference type="EMBL" id="GAQ22756.1"/>
    </source>
</evidence>
<evidence type="ECO:0000313" key="3">
    <source>
        <dbReference type="Proteomes" id="UP000056209"/>
    </source>
</evidence>
<evidence type="ECO:0000256" key="1">
    <source>
        <dbReference type="SAM" id="MobiDB-lite"/>
    </source>
</evidence>
<reference evidence="3" key="1">
    <citation type="submission" date="2015-11" db="EMBL/GenBank/DDBJ databases">
        <title>Draft Genome Sequence of the Radioresistant Bacterium Deinococcus grandis, Isolated from Freshwater Fish in Japan.</title>
        <authorList>
            <person name="Satoh K."/>
            <person name="Onodera T."/>
            <person name="Omoso K."/>
            <person name="Takeda-Yano K."/>
            <person name="Katayama T."/>
            <person name="Oono Y."/>
            <person name="Narumi I."/>
        </authorList>
    </citation>
    <scope>NUCLEOTIDE SEQUENCE [LARGE SCALE GENOMIC DNA]</scope>
    <source>
        <strain evidence="3">ATCC 43672</strain>
    </source>
</reference>
<dbReference type="RefSeq" id="WP_058978072.1">
    <property type="nucleotide sequence ID" value="NZ_BCMS01000001.1"/>
</dbReference>
<gene>
    <name evidence="2" type="ORF">DEIGR_102783</name>
</gene>
<sequence>MTSHAPKTNARHLRDFHDAIGEDRRDTPTPPDRALLTLRRTLIQEEAAEVDVEFQALAARLDAGETLAAHDLTALAHELADLLYVTYGAFDRLGLDADAVFAEVHRANLTKASGPRRADGKILKPEGWQPADVRSVIERAVGGR</sequence>
<dbReference type="InterPro" id="IPR023292">
    <property type="entry name" value="NTP_PyroPHydrolase-like_dom_sf"/>
</dbReference>
<dbReference type="AlphaFoldDB" id="A0A117DP32"/>
<feature type="region of interest" description="Disordered" evidence="1">
    <location>
        <begin position="1"/>
        <end position="32"/>
    </location>
</feature>